<name>A0A0E9XMX4_ANGAN</name>
<proteinExistence type="predicted"/>
<reference evidence="1" key="2">
    <citation type="journal article" date="2015" name="Fish Shellfish Immunol.">
        <title>Early steps in the European eel (Anguilla anguilla)-Vibrio vulnificus interaction in the gills: Role of the RtxA13 toxin.</title>
        <authorList>
            <person name="Callol A."/>
            <person name="Pajuelo D."/>
            <person name="Ebbesson L."/>
            <person name="Teles M."/>
            <person name="MacKenzie S."/>
            <person name="Amaro C."/>
        </authorList>
    </citation>
    <scope>NUCLEOTIDE SEQUENCE</scope>
</reference>
<organism evidence="1">
    <name type="scientific">Anguilla anguilla</name>
    <name type="common">European freshwater eel</name>
    <name type="synonym">Muraena anguilla</name>
    <dbReference type="NCBI Taxonomy" id="7936"/>
    <lineage>
        <taxon>Eukaryota</taxon>
        <taxon>Metazoa</taxon>
        <taxon>Chordata</taxon>
        <taxon>Craniata</taxon>
        <taxon>Vertebrata</taxon>
        <taxon>Euteleostomi</taxon>
        <taxon>Actinopterygii</taxon>
        <taxon>Neopterygii</taxon>
        <taxon>Teleostei</taxon>
        <taxon>Anguilliformes</taxon>
        <taxon>Anguillidae</taxon>
        <taxon>Anguilla</taxon>
    </lineage>
</organism>
<evidence type="ECO:0000313" key="1">
    <source>
        <dbReference type="EMBL" id="JAI03059.1"/>
    </source>
</evidence>
<dbReference type="AlphaFoldDB" id="A0A0E9XMX4"/>
<accession>A0A0E9XMX4</accession>
<dbReference type="EMBL" id="GBXM01005519">
    <property type="protein sequence ID" value="JAI03059.1"/>
    <property type="molecule type" value="Transcribed_RNA"/>
</dbReference>
<protein>
    <submittedName>
        <fullName evidence="1">Uncharacterized protein</fullName>
    </submittedName>
</protein>
<sequence length="67" mass="7568">MSNVPPFPSTFCNKYEHIHMTALLAHQYVISLHESPLCQNVLWNTMPIIVMTAYSTCTVHSFTDPSA</sequence>
<reference evidence="1" key="1">
    <citation type="submission" date="2014-11" db="EMBL/GenBank/DDBJ databases">
        <authorList>
            <person name="Amaro Gonzalez C."/>
        </authorList>
    </citation>
    <scope>NUCLEOTIDE SEQUENCE</scope>
</reference>